<dbReference type="EMBL" id="JAPWTK010000013">
    <property type="protein sequence ID" value="KAJ8959388.1"/>
    <property type="molecule type" value="Genomic_DNA"/>
</dbReference>
<dbReference type="Proteomes" id="UP001162162">
    <property type="component" value="Unassembled WGS sequence"/>
</dbReference>
<keyword evidence="2" id="KW-1185">Reference proteome</keyword>
<protein>
    <submittedName>
        <fullName evidence="1">Uncharacterized protein</fullName>
    </submittedName>
</protein>
<name>A0AAV8Z7K7_9CUCU</name>
<comment type="caution">
    <text evidence="1">The sequence shown here is derived from an EMBL/GenBank/DDBJ whole genome shotgun (WGS) entry which is preliminary data.</text>
</comment>
<evidence type="ECO:0000313" key="2">
    <source>
        <dbReference type="Proteomes" id="UP001162162"/>
    </source>
</evidence>
<sequence length="103" mass="12013">MKQNWVILIELGTNLLTSMDEVLKLEQTFTLNLIKTKFAIIDRFYAVASKSFSGAEKFDLNESIDETWFHNSGYVNSQNMRLWSAHNFHFYIETPLHPQKIGV</sequence>
<gene>
    <name evidence="1" type="ORF">NQ318_022075</name>
</gene>
<proteinExistence type="predicted"/>
<evidence type="ECO:0000313" key="1">
    <source>
        <dbReference type="EMBL" id="KAJ8959388.1"/>
    </source>
</evidence>
<accession>A0AAV8Z7K7</accession>
<reference evidence="1" key="1">
    <citation type="journal article" date="2023" name="Insect Mol. Biol.">
        <title>Genome sequencing provides insights into the evolution of gene families encoding plant cell wall-degrading enzymes in longhorned beetles.</title>
        <authorList>
            <person name="Shin N.R."/>
            <person name="Okamura Y."/>
            <person name="Kirsch R."/>
            <person name="Pauchet Y."/>
        </authorList>
    </citation>
    <scope>NUCLEOTIDE SEQUENCE</scope>
    <source>
        <strain evidence="1">AMC_N1</strain>
    </source>
</reference>
<dbReference type="AlphaFoldDB" id="A0AAV8Z7K7"/>
<organism evidence="1 2">
    <name type="scientific">Aromia moschata</name>
    <dbReference type="NCBI Taxonomy" id="1265417"/>
    <lineage>
        <taxon>Eukaryota</taxon>
        <taxon>Metazoa</taxon>
        <taxon>Ecdysozoa</taxon>
        <taxon>Arthropoda</taxon>
        <taxon>Hexapoda</taxon>
        <taxon>Insecta</taxon>
        <taxon>Pterygota</taxon>
        <taxon>Neoptera</taxon>
        <taxon>Endopterygota</taxon>
        <taxon>Coleoptera</taxon>
        <taxon>Polyphaga</taxon>
        <taxon>Cucujiformia</taxon>
        <taxon>Chrysomeloidea</taxon>
        <taxon>Cerambycidae</taxon>
        <taxon>Cerambycinae</taxon>
        <taxon>Callichromatini</taxon>
        <taxon>Aromia</taxon>
    </lineage>
</organism>